<comment type="caution">
    <text evidence="4">The sequence shown here is derived from an EMBL/GenBank/DDBJ whole genome shotgun (WGS) entry which is preliminary data.</text>
</comment>
<evidence type="ECO:0000256" key="3">
    <source>
        <dbReference type="SAM" id="MobiDB-lite"/>
    </source>
</evidence>
<reference evidence="4" key="1">
    <citation type="submission" date="2021-02" db="EMBL/GenBank/DDBJ databases">
        <authorList>
            <person name="Dougan E. K."/>
            <person name="Rhodes N."/>
            <person name="Thang M."/>
            <person name="Chan C."/>
        </authorList>
    </citation>
    <scope>NUCLEOTIDE SEQUENCE</scope>
</reference>
<accession>A0A812JDG9</accession>
<keyword evidence="5" id="KW-1185">Reference proteome</keyword>
<protein>
    <submittedName>
        <fullName evidence="4">Uncharacterized protein</fullName>
    </submittedName>
</protein>
<evidence type="ECO:0000313" key="4">
    <source>
        <dbReference type="EMBL" id="CAE7202480.1"/>
    </source>
</evidence>
<dbReference type="EMBL" id="CAJNDS010000402">
    <property type="protein sequence ID" value="CAE7202480.1"/>
    <property type="molecule type" value="Genomic_DNA"/>
</dbReference>
<feature type="region of interest" description="Disordered" evidence="3">
    <location>
        <begin position="303"/>
        <end position="325"/>
    </location>
</feature>
<dbReference type="OrthoDB" id="412869at2759"/>
<keyword evidence="2" id="KW-0802">TPR repeat</keyword>
<name>A0A812JDG9_9DINO</name>
<evidence type="ECO:0000256" key="2">
    <source>
        <dbReference type="ARBA" id="ARBA00022803"/>
    </source>
</evidence>
<sequence length="325" mass="36039">MTIYRAWGSALCQELDEQDRRDEAANDQALGLAAGPKGLPTAKAAREIQELKGHSKQRAEFIAWSRKRCTLQVDECEEAVAVKFAERDHVGKALGGHGLWHRAREPRQKKVSPIEQWVQLINRNLGQLRVANRRGKRPRNTAWLATRCSALQTSAKLLHSTRLHSSLHPSLELLGRKCWLKMGDPEKALADAESCTQVEPMNPKGWFRKSIRLHALQRYADAIPALLEAEKSEPSNAQVWDAIKMAQLMARKAVKAVFSVHVAGGNSVGSAGQNALVPKSLVGMGSLPAASLRVESEQDALRQMQAAEEAARAQRQQRLRLDQLP</sequence>
<organism evidence="4 5">
    <name type="scientific">Symbiodinium natans</name>
    <dbReference type="NCBI Taxonomy" id="878477"/>
    <lineage>
        <taxon>Eukaryota</taxon>
        <taxon>Sar</taxon>
        <taxon>Alveolata</taxon>
        <taxon>Dinophyceae</taxon>
        <taxon>Suessiales</taxon>
        <taxon>Symbiodiniaceae</taxon>
        <taxon>Symbiodinium</taxon>
    </lineage>
</organism>
<dbReference type="GO" id="GO:0051879">
    <property type="term" value="F:Hsp90 protein binding"/>
    <property type="evidence" value="ECO:0007669"/>
    <property type="project" value="TreeGrafter"/>
</dbReference>
<evidence type="ECO:0000256" key="1">
    <source>
        <dbReference type="ARBA" id="ARBA00022737"/>
    </source>
</evidence>
<dbReference type="AlphaFoldDB" id="A0A812JDG9"/>
<dbReference type="PANTHER" id="PTHR22904:SF523">
    <property type="entry name" value="STRESS-INDUCED-PHOSPHOPROTEIN 1"/>
    <property type="match status" value="1"/>
</dbReference>
<dbReference type="Gene3D" id="1.25.40.10">
    <property type="entry name" value="Tetratricopeptide repeat domain"/>
    <property type="match status" value="1"/>
</dbReference>
<dbReference type="SUPFAM" id="SSF48452">
    <property type="entry name" value="TPR-like"/>
    <property type="match status" value="1"/>
</dbReference>
<proteinExistence type="predicted"/>
<evidence type="ECO:0000313" key="5">
    <source>
        <dbReference type="Proteomes" id="UP000604046"/>
    </source>
</evidence>
<keyword evidence="1" id="KW-0677">Repeat</keyword>
<gene>
    <name evidence="4" type="ORF">SNAT2548_LOCUS6141</name>
</gene>
<dbReference type="PANTHER" id="PTHR22904">
    <property type="entry name" value="TPR REPEAT CONTAINING PROTEIN"/>
    <property type="match status" value="1"/>
</dbReference>
<dbReference type="Proteomes" id="UP000604046">
    <property type="component" value="Unassembled WGS sequence"/>
</dbReference>
<dbReference type="InterPro" id="IPR011990">
    <property type="entry name" value="TPR-like_helical_dom_sf"/>
</dbReference>